<keyword evidence="1" id="KW-1185">Reference proteome</keyword>
<protein>
    <submittedName>
        <fullName evidence="2">DOMON domain-containing protein</fullName>
    </submittedName>
</protein>
<evidence type="ECO:0000313" key="2">
    <source>
        <dbReference type="WBParaSite" id="ALUE_0001159701-mRNA-1"/>
    </source>
</evidence>
<dbReference type="Proteomes" id="UP000036681">
    <property type="component" value="Unplaced"/>
</dbReference>
<name>A0A0M3I4B3_ASCLU</name>
<organism evidence="1 2">
    <name type="scientific">Ascaris lumbricoides</name>
    <name type="common">Giant roundworm</name>
    <dbReference type="NCBI Taxonomy" id="6252"/>
    <lineage>
        <taxon>Eukaryota</taxon>
        <taxon>Metazoa</taxon>
        <taxon>Ecdysozoa</taxon>
        <taxon>Nematoda</taxon>
        <taxon>Chromadorea</taxon>
        <taxon>Rhabditida</taxon>
        <taxon>Spirurina</taxon>
        <taxon>Ascaridomorpha</taxon>
        <taxon>Ascaridoidea</taxon>
        <taxon>Ascarididae</taxon>
        <taxon>Ascaris</taxon>
    </lineage>
</organism>
<evidence type="ECO:0000313" key="1">
    <source>
        <dbReference type="Proteomes" id="UP000036681"/>
    </source>
</evidence>
<accession>A0A0M3I4B3</accession>
<proteinExistence type="predicted"/>
<dbReference type="WBParaSite" id="ALUE_0001159701-mRNA-1">
    <property type="protein sequence ID" value="ALUE_0001159701-mRNA-1"/>
    <property type="gene ID" value="ALUE_0001159701"/>
</dbReference>
<sequence>MVYSDDLGYLPPKFAVMIRLYTVANEFNVAAWYTLSRDGFFAVGLNEEDAHQSAPGDVVPVLLSPVLSRPVRSLSAQHCFIRQAAVSDSEPELSFVIGQRHPRCSRPSDSCSSLQTPPRCISPAISHSPLSSRLSAFHTDSKHFYDNSLQRWPHRGSGQIFTPKSRLLVSPND</sequence>
<reference evidence="2" key="1">
    <citation type="submission" date="2017-02" db="UniProtKB">
        <authorList>
            <consortium name="WormBaseParasite"/>
        </authorList>
    </citation>
    <scope>IDENTIFICATION</scope>
</reference>
<dbReference type="AlphaFoldDB" id="A0A0M3I4B3"/>